<dbReference type="EMBL" id="FNGM01000004">
    <property type="protein sequence ID" value="SDL61647.1"/>
    <property type="molecule type" value="Genomic_DNA"/>
</dbReference>
<dbReference type="Gene3D" id="3.40.630.30">
    <property type="match status" value="1"/>
</dbReference>
<evidence type="ECO:0000313" key="5">
    <source>
        <dbReference type="Proteomes" id="UP000182783"/>
    </source>
</evidence>
<evidence type="ECO:0000313" key="3">
    <source>
        <dbReference type="EMBL" id="SDL61647.1"/>
    </source>
</evidence>
<gene>
    <name evidence="2" type="ORF">AML91_15840</name>
    <name evidence="3" type="ORF">SAMN05216191_10488</name>
</gene>
<evidence type="ECO:0000313" key="4">
    <source>
        <dbReference type="Proteomes" id="UP000070252"/>
    </source>
</evidence>
<dbReference type="InterPro" id="IPR016181">
    <property type="entry name" value="Acyl_CoA_acyltransferase"/>
</dbReference>
<evidence type="ECO:0000313" key="2">
    <source>
        <dbReference type="EMBL" id="KWX74233.1"/>
    </source>
</evidence>
<accession>A0A1G9LIE8</accession>
<dbReference type="GO" id="GO:0008999">
    <property type="term" value="F:protein-N-terminal-alanine acetyltransferase activity"/>
    <property type="evidence" value="ECO:0007669"/>
    <property type="project" value="TreeGrafter"/>
</dbReference>
<dbReference type="PANTHER" id="PTHR43441:SF3">
    <property type="entry name" value="ACETYLTRANSFERASE"/>
    <property type="match status" value="1"/>
</dbReference>
<evidence type="ECO:0000259" key="1">
    <source>
        <dbReference type="PROSITE" id="PS51186"/>
    </source>
</evidence>
<reference evidence="2 4" key="1">
    <citation type="submission" date="2015-08" db="EMBL/GenBank/DDBJ databases">
        <title>Genome of Paenibacillus jilunlii.</title>
        <authorList>
            <person name="Sant'Anna F.H."/>
            <person name="Ambrosini A."/>
            <person name="Souza R."/>
            <person name="Bach E."/>
            <person name="Fernandes G."/>
            <person name="Balsanelli E."/>
            <person name="Baura V.A."/>
            <person name="Pedrosa F.O."/>
            <person name="Souza E.M."/>
            <person name="Passaglia L."/>
        </authorList>
    </citation>
    <scope>NUCLEOTIDE SEQUENCE [LARGE SCALE GENOMIC DNA]</scope>
    <source>
        <strain evidence="2 4">DSM 23019</strain>
    </source>
</reference>
<dbReference type="PROSITE" id="PS51186">
    <property type="entry name" value="GNAT"/>
    <property type="match status" value="1"/>
</dbReference>
<dbReference type="PANTHER" id="PTHR43441">
    <property type="entry name" value="RIBOSOMAL-PROTEIN-SERINE ACETYLTRANSFERASE"/>
    <property type="match status" value="1"/>
</dbReference>
<name>A0A1G9LIE8_9BACL</name>
<dbReference type="InterPro" id="IPR000182">
    <property type="entry name" value="GNAT_dom"/>
</dbReference>
<keyword evidence="4" id="KW-1185">Reference proteome</keyword>
<proteinExistence type="predicted"/>
<dbReference type="EMBL" id="LIPY01000115">
    <property type="protein sequence ID" value="KWX74233.1"/>
    <property type="molecule type" value="Genomic_DNA"/>
</dbReference>
<feature type="domain" description="N-acetyltransferase" evidence="1">
    <location>
        <begin position="35"/>
        <end position="189"/>
    </location>
</feature>
<dbReference type="Proteomes" id="UP000182783">
    <property type="component" value="Unassembled WGS sequence"/>
</dbReference>
<organism evidence="3 5">
    <name type="scientific">Paenibacillus jilunlii</name>
    <dbReference type="NCBI Taxonomy" id="682956"/>
    <lineage>
        <taxon>Bacteria</taxon>
        <taxon>Bacillati</taxon>
        <taxon>Bacillota</taxon>
        <taxon>Bacilli</taxon>
        <taxon>Bacillales</taxon>
        <taxon>Paenibacillaceae</taxon>
        <taxon>Paenibacillus</taxon>
    </lineage>
</organism>
<dbReference type="InterPro" id="IPR051908">
    <property type="entry name" value="Ribosomal_N-acetyltransferase"/>
</dbReference>
<keyword evidence="3" id="KW-0808">Transferase</keyword>
<reference evidence="3 5" key="2">
    <citation type="submission" date="2016-10" db="EMBL/GenBank/DDBJ databases">
        <authorList>
            <person name="de Groot N.N."/>
        </authorList>
    </citation>
    <scope>NUCLEOTIDE SEQUENCE [LARGE SCALE GENOMIC DNA]</scope>
    <source>
        <strain evidence="3 5">CGMCC 1.10239</strain>
    </source>
</reference>
<dbReference type="GO" id="GO:1990189">
    <property type="term" value="F:protein N-terminal-serine acetyltransferase activity"/>
    <property type="evidence" value="ECO:0007669"/>
    <property type="project" value="TreeGrafter"/>
</dbReference>
<sequence>MVMKSDPFIPVLFDFPEFFETERLLVRAPQWGDGAVVNEAIRESLEELKPWMPFAQSIPALEESEIYARDSRLKFLNRTMLNMLIFHKEEGTFLGCTGLHHIDWETRCFEAGYWLRTTCTGKGYITEAVNGITRFAIEELAANRIEIRCSGRNARSAAVAERAGFLLDGILRLNALGLDGELHDSKVYAKVRGAEF</sequence>
<dbReference type="AlphaFoldDB" id="A0A1G9LIE8"/>
<dbReference type="SUPFAM" id="SSF55729">
    <property type="entry name" value="Acyl-CoA N-acyltransferases (Nat)"/>
    <property type="match status" value="1"/>
</dbReference>
<dbReference type="Proteomes" id="UP000070252">
    <property type="component" value="Unassembled WGS sequence"/>
</dbReference>
<dbReference type="Pfam" id="PF13302">
    <property type="entry name" value="Acetyltransf_3"/>
    <property type="match status" value="1"/>
</dbReference>
<protein>
    <submittedName>
        <fullName evidence="2 3">Acetyltransferase</fullName>
    </submittedName>
</protein>
<dbReference type="GO" id="GO:0005737">
    <property type="term" value="C:cytoplasm"/>
    <property type="evidence" value="ECO:0007669"/>
    <property type="project" value="TreeGrafter"/>
</dbReference>